<feature type="region of interest" description="Disordered" evidence="1">
    <location>
        <begin position="133"/>
        <end position="190"/>
    </location>
</feature>
<sequence length="190" mass="20433">MSSSVASGHRSLSAYLEQLSQHHIALAGLEEIPASDCGSDLGDDALQRVHALHDRVVEALEYSNGDPADGRWSHLTELLRLSCTRGGKRYIGVRIDGENATPGPSGFVLLDTEEEWFEVENWQKDVAVHVDRSLDETEPLPGRTKSGTSSKDKTEVDSPAAKSNLMGANKAGSSAAKVPKSRDLKDPSPS</sequence>
<gene>
    <name evidence="2" type="ORF">EDD18DRAFT_1429796</name>
</gene>
<comment type="caution">
    <text evidence="2">The sequence shown here is derived from an EMBL/GenBank/DDBJ whole genome shotgun (WGS) entry which is preliminary data.</text>
</comment>
<protein>
    <submittedName>
        <fullName evidence="2">Uncharacterized protein</fullName>
    </submittedName>
</protein>
<accession>A0AA39UIK6</accession>
<keyword evidence="3" id="KW-1185">Reference proteome</keyword>
<evidence type="ECO:0000256" key="1">
    <source>
        <dbReference type="SAM" id="MobiDB-lite"/>
    </source>
</evidence>
<proteinExistence type="predicted"/>
<evidence type="ECO:0000313" key="2">
    <source>
        <dbReference type="EMBL" id="KAK0484184.1"/>
    </source>
</evidence>
<dbReference type="EMBL" id="JAUEPU010000057">
    <property type="protein sequence ID" value="KAK0484184.1"/>
    <property type="molecule type" value="Genomic_DNA"/>
</dbReference>
<feature type="compositionally biased region" description="Basic and acidic residues" evidence="1">
    <location>
        <begin position="180"/>
        <end position="190"/>
    </location>
</feature>
<organism evidence="2 3">
    <name type="scientific">Armillaria luteobubalina</name>
    <dbReference type="NCBI Taxonomy" id="153913"/>
    <lineage>
        <taxon>Eukaryota</taxon>
        <taxon>Fungi</taxon>
        <taxon>Dikarya</taxon>
        <taxon>Basidiomycota</taxon>
        <taxon>Agaricomycotina</taxon>
        <taxon>Agaricomycetes</taxon>
        <taxon>Agaricomycetidae</taxon>
        <taxon>Agaricales</taxon>
        <taxon>Marasmiineae</taxon>
        <taxon>Physalacriaceae</taxon>
        <taxon>Armillaria</taxon>
    </lineage>
</organism>
<dbReference type="AlphaFoldDB" id="A0AA39UIK6"/>
<reference evidence="2" key="1">
    <citation type="submission" date="2023-06" db="EMBL/GenBank/DDBJ databases">
        <authorList>
            <consortium name="Lawrence Berkeley National Laboratory"/>
            <person name="Ahrendt S."/>
            <person name="Sahu N."/>
            <person name="Indic B."/>
            <person name="Wong-Bajracharya J."/>
            <person name="Merenyi Z."/>
            <person name="Ke H.-M."/>
            <person name="Monk M."/>
            <person name="Kocsube S."/>
            <person name="Drula E."/>
            <person name="Lipzen A."/>
            <person name="Balint B."/>
            <person name="Henrissat B."/>
            <person name="Andreopoulos B."/>
            <person name="Martin F.M."/>
            <person name="Harder C.B."/>
            <person name="Rigling D."/>
            <person name="Ford K.L."/>
            <person name="Foster G.D."/>
            <person name="Pangilinan J."/>
            <person name="Papanicolaou A."/>
            <person name="Barry K."/>
            <person name="LaButti K."/>
            <person name="Viragh M."/>
            <person name="Koriabine M."/>
            <person name="Yan M."/>
            <person name="Riley R."/>
            <person name="Champramary S."/>
            <person name="Plett K.L."/>
            <person name="Tsai I.J."/>
            <person name="Slot J."/>
            <person name="Sipos G."/>
            <person name="Plett J."/>
            <person name="Nagy L.G."/>
            <person name="Grigoriev I.V."/>
        </authorList>
    </citation>
    <scope>NUCLEOTIDE SEQUENCE</scope>
    <source>
        <strain evidence="2">HWK02</strain>
    </source>
</reference>
<name>A0AA39UIK6_9AGAR</name>
<dbReference type="Proteomes" id="UP001175228">
    <property type="component" value="Unassembled WGS sequence"/>
</dbReference>
<evidence type="ECO:0000313" key="3">
    <source>
        <dbReference type="Proteomes" id="UP001175228"/>
    </source>
</evidence>